<proteinExistence type="predicted"/>
<reference evidence="2" key="2">
    <citation type="submission" date="2020-06" db="EMBL/GenBank/DDBJ databases">
        <authorList>
            <person name="Sheffer M."/>
        </authorList>
    </citation>
    <scope>NUCLEOTIDE SEQUENCE</scope>
</reference>
<evidence type="ECO:0000313" key="3">
    <source>
        <dbReference type="Proteomes" id="UP000807504"/>
    </source>
</evidence>
<reference evidence="2" key="1">
    <citation type="journal article" date="2020" name="bioRxiv">
        <title>Chromosome-level reference genome of the European wasp spider Argiope bruennichi: a resource for studies on range expansion and evolutionary adaptation.</title>
        <authorList>
            <person name="Sheffer M.M."/>
            <person name="Hoppe A."/>
            <person name="Krehenwinkel H."/>
            <person name="Uhl G."/>
            <person name="Kuss A.W."/>
            <person name="Jensen L."/>
            <person name="Jensen C."/>
            <person name="Gillespie R.G."/>
            <person name="Hoff K.J."/>
            <person name="Prost S."/>
        </authorList>
    </citation>
    <scope>NUCLEOTIDE SEQUENCE</scope>
</reference>
<sequence>MSSNDESSSTDMESEEDRSEFASHHRHKKRFSLVEISTRYLVTKIMRFRTRCSILPSSWEVEINLEKDNWFENFTISITLKRTDSGRFPIEGFLQVFLSNFEDKVCPVSYCIYQKMPYFETLESNGTREATVKWPVSEHYKCLFLEGSQMFQHDMLLIKTLLSVRSCCGCCDLRDEKLMKRGE</sequence>
<accession>A0A8T0FYY8</accession>
<keyword evidence="3" id="KW-1185">Reference proteome</keyword>
<protein>
    <submittedName>
        <fullName evidence="2">Uncharacterized protein</fullName>
    </submittedName>
</protein>
<feature type="region of interest" description="Disordered" evidence="1">
    <location>
        <begin position="1"/>
        <end position="23"/>
    </location>
</feature>
<dbReference type="AlphaFoldDB" id="A0A8T0FYY8"/>
<gene>
    <name evidence="2" type="ORF">HNY73_003268</name>
</gene>
<organism evidence="2 3">
    <name type="scientific">Argiope bruennichi</name>
    <name type="common">Wasp spider</name>
    <name type="synonym">Aranea bruennichi</name>
    <dbReference type="NCBI Taxonomy" id="94029"/>
    <lineage>
        <taxon>Eukaryota</taxon>
        <taxon>Metazoa</taxon>
        <taxon>Ecdysozoa</taxon>
        <taxon>Arthropoda</taxon>
        <taxon>Chelicerata</taxon>
        <taxon>Arachnida</taxon>
        <taxon>Araneae</taxon>
        <taxon>Araneomorphae</taxon>
        <taxon>Entelegynae</taxon>
        <taxon>Araneoidea</taxon>
        <taxon>Araneidae</taxon>
        <taxon>Argiope</taxon>
    </lineage>
</organism>
<name>A0A8T0FYY8_ARGBR</name>
<dbReference type="Proteomes" id="UP000807504">
    <property type="component" value="Unassembled WGS sequence"/>
</dbReference>
<evidence type="ECO:0000313" key="2">
    <source>
        <dbReference type="EMBL" id="KAF8795418.1"/>
    </source>
</evidence>
<dbReference type="EMBL" id="JABXBU010000002">
    <property type="protein sequence ID" value="KAF8795418.1"/>
    <property type="molecule type" value="Genomic_DNA"/>
</dbReference>
<feature type="compositionally biased region" description="Low complexity" evidence="1">
    <location>
        <begin position="1"/>
        <end position="11"/>
    </location>
</feature>
<comment type="caution">
    <text evidence="2">The sequence shown here is derived from an EMBL/GenBank/DDBJ whole genome shotgun (WGS) entry which is preliminary data.</text>
</comment>
<evidence type="ECO:0000256" key="1">
    <source>
        <dbReference type="SAM" id="MobiDB-lite"/>
    </source>
</evidence>